<dbReference type="Gene3D" id="3.30.2010.10">
    <property type="entry name" value="Metalloproteases ('zincins'), catalytic domain"/>
    <property type="match status" value="1"/>
</dbReference>
<dbReference type="eggNOG" id="COG1451">
    <property type="taxonomic scope" value="Bacteria"/>
</dbReference>
<dbReference type="Pfam" id="PF01863">
    <property type="entry name" value="YgjP-like"/>
    <property type="match status" value="1"/>
</dbReference>
<evidence type="ECO:0000313" key="3">
    <source>
        <dbReference type="Proteomes" id="UP000001319"/>
    </source>
</evidence>
<name>B0RZN9_FINM2</name>
<keyword evidence="2" id="KW-0378">Hydrolase</keyword>
<dbReference type="PANTHER" id="PTHR30399">
    <property type="entry name" value="UNCHARACTERIZED PROTEIN YGJP"/>
    <property type="match status" value="1"/>
</dbReference>
<dbReference type="CDD" id="cd07344">
    <property type="entry name" value="M48_yhfN_like"/>
    <property type="match status" value="1"/>
</dbReference>
<protein>
    <submittedName>
        <fullName evidence="2">Zinc-dependent protease</fullName>
    </submittedName>
</protein>
<keyword evidence="2" id="KW-0645">Protease</keyword>
<dbReference type="GO" id="GO:0008233">
    <property type="term" value="F:peptidase activity"/>
    <property type="evidence" value="ECO:0007669"/>
    <property type="project" value="UniProtKB-KW"/>
</dbReference>
<keyword evidence="3" id="KW-1185">Reference proteome</keyword>
<dbReference type="InterPro" id="IPR053136">
    <property type="entry name" value="UTP_pyrophosphatase-like"/>
</dbReference>
<evidence type="ECO:0000259" key="1">
    <source>
        <dbReference type="Pfam" id="PF01863"/>
    </source>
</evidence>
<dbReference type="HOGENOM" id="CLU_065947_1_0_9"/>
<reference evidence="2 3" key="1">
    <citation type="journal article" date="2008" name="DNA Res.">
        <title>Complete genome sequence of Finegoldia magna, an anaerobic opportunistic pathogen.</title>
        <authorList>
            <person name="Goto T."/>
            <person name="Yamashita A."/>
            <person name="Hirakawa H."/>
            <person name="Matsutani M."/>
            <person name="Todo K."/>
            <person name="Ohshima K."/>
            <person name="Toh H."/>
            <person name="Miyamoto K."/>
            <person name="Kuhara S."/>
            <person name="Hattori M."/>
            <person name="Shimizu T."/>
            <person name="Akimoto S."/>
        </authorList>
    </citation>
    <scope>NUCLEOTIDE SEQUENCE [LARGE SCALE GENOMIC DNA]</scope>
    <source>
        <strain evidence="3">ATCC 29328 / DSM 20472 / WAL 2508</strain>
    </source>
</reference>
<accession>B0RZN9</accession>
<dbReference type="Proteomes" id="UP000001319">
    <property type="component" value="Chromosome"/>
</dbReference>
<sequence length="236" mass="28168">MKYNEIIDGLGVEIHKKSNLKNLYIRIFPPDGDVKVSVPLKCTDEEIKYFVLKNMTKIKNVKEKFRNQPRLSKREYVSGESCYLWGKTYILEVVYENKKPEVVVTPKKIILRVREGSDVKKRESIINEWYRNELKRVLKIVSKKCEKNTGLIANEYRVKNMKTKWGTCNINKKRVWINLQLAKKPIECLEYVVTHELVHLLERNHTNRFYELLGEYYPEWKVARKILSEQPLDYVE</sequence>
<gene>
    <name evidence="2" type="ordered locus">FMG_0080</name>
</gene>
<evidence type="ECO:0000313" key="2">
    <source>
        <dbReference type="EMBL" id="BAG07498.1"/>
    </source>
</evidence>
<feature type="domain" description="YgjP-like metallopeptidase" evidence="1">
    <location>
        <begin position="23"/>
        <end position="229"/>
    </location>
</feature>
<dbReference type="PANTHER" id="PTHR30399:SF1">
    <property type="entry name" value="UTP PYROPHOSPHATASE"/>
    <property type="match status" value="1"/>
</dbReference>
<proteinExistence type="predicted"/>
<dbReference type="InterPro" id="IPR002725">
    <property type="entry name" value="YgjP-like_metallopeptidase"/>
</dbReference>
<dbReference type="STRING" id="334413.FMG_0080"/>
<dbReference type="KEGG" id="fma:FMG_0080"/>
<organism evidence="2 3">
    <name type="scientific">Finegoldia magna (strain ATCC 29328 / DSM 20472 / WAL 2508)</name>
    <name type="common">Peptostreptococcus magnus</name>
    <dbReference type="NCBI Taxonomy" id="334413"/>
    <lineage>
        <taxon>Bacteria</taxon>
        <taxon>Bacillati</taxon>
        <taxon>Bacillota</taxon>
        <taxon>Tissierellia</taxon>
        <taxon>Tissierellales</taxon>
        <taxon>Peptoniphilaceae</taxon>
        <taxon>Finegoldia</taxon>
    </lineage>
</organism>
<dbReference type="EMBL" id="AP008971">
    <property type="protein sequence ID" value="BAG07498.1"/>
    <property type="molecule type" value="Genomic_DNA"/>
</dbReference>
<dbReference type="GO" id="GO:0006508">
    <property type="term" value="P:proteolysis"/>
    <property type="evidence" value="ECO:0007669"/>
    <property type="project" value="UniProtKB-KW"/>
</dbReference>
<dbReference type="AlphaFoldDB" id="B0RZN9"/>